<dbReference type="EMBL" id="CP062983">
    <property type="protein sequence ID" value="QPC83543.1"/>
    <property type="molecule type" value="Genomic_DNA"/>
</dbReference>
<accession>A0A7S8EB39</accession>
<dbReference type="AlphaFoldDB" id="A0A7S8EB39"/>
<sequence length="269" mass="28826">MRSVVVGIVLCFAAMTVFAAVSINFDDLPSYTPAQDIDVPGVSFSGNGYVVRNVGSLIENFTENGLIGQYSGGPLTITFDSLQSDASFDYVILENPLQVIAKRDGDVVATYDFTGDTSGVSYSLVYAGFASIHGSFDELVLTDMGICPGCVGIDNLETTNSKDAPDNRLNWGYGDANIGILYPGEDAIDLYLYSTDQYITNFITTADIPATPPAENTIIRQEGNVSVSILTTGEIQFNLGPDAEGKSYVYIVADIYGASGYGYKYDPNE</sequence>
<evidence type="ECO:0000313" key="3">
    <source>
        <dbReference type="Proteomes" id="UP000594468"/>
    </source>
</evidence>
<keyword evidence="1" id="KW-0732">Signal</keyword>
<dbReference type="RefSeq" id="WP_195171609.1">
    <property type="nucleotide sequence ID" value="NZ_CP062983.1"/>
</dbReference>
<feature type="chain" id="PRO_5032342218" evidence="1">
    <location>
        <begin position="20"/>
        <end position="269"/>
    </location>
</feature>
<gene>
    <name evidence="2" type="ORF">G4Y79_03935</name>
</gene>
<feature type="signal peptide" evidence="1">
    <location>
        <begin position="1"/>
        <end position="19"/>
    </location>
</feature>
<organism evidence="2 3">
    <name type="scientific">Phototrophicus methaneseepsis</name>
    <dbReference type="NCBI Taxonomy" id="2710758"/>
    <lineage>
        <taxon>Bacteria</taxon>
        <taxon>Bacillati</taxon>
        <taxon>Chloroflexota</taxon>
        <taxon>Candidatus Thermofontia</taxon>
        <taxon>Phototrophicales</taxon>
        <taxon>Phototrophicaceae</taxon>
        <taxon>Phototrophicus</taxon>
    </lineage>
</organism>
<keyword evidence="3" id="KW-1185">Reference proteome</keyword>
<evidence type="ECO:0000313" key="2">
    <source>
        <dbReference type="EMBL" id="QPC83543.1"/>
    </source>
</evidence>
<proteinExistence type="predicted"/>
<protein>
    <submittedName>
        <fullName evidence="2">Uncharacterized protein</fullName>
    </submittedName>
</protein>
<name>A0A7S8EB39_9CHLR</name>
<dbReference type="KEGG" id="pmet:G4Y79_03935"/>
<reference evidence="2 3" key="1">
    <citation type="submission" date="2020-02" db="EMBL/GenBank/DDBJ databases">
        <authorList>
            <person name="Zheng R.K."/>
            <person name="Sun C.M."/>
        </authorList>
    </citation>
    <scope>NUCLEOTIDE SEQUENCE [LARGE SCALE GENOMIC DNA]</scope>
    <source>
        <strain evidence="3">rifampicinis</strain>
    </source>
</reference>
<evidence type="ECO:0000256" key="1">
    <source>
        <dbReference type="SAM" id="SignalP"/>
    </source>
</evidence>
<dbReference type="Proteomes" id="UP000594468">
    <property type="component" value="Chromosome"/>
</dbReference>